<organism evidence="2 3">
    <name type="scientific">Chitinophaga terrae</name>
    <name type="common">ex Kim and Jung 2007</name>
    <dbReference type="NCBI Taxonomy" id="408074"/>
    <lineage>
        <taxon>Bacteria</taxon>
        <taxon>Pseudomonadati</taxon>
        <taxon>Bacteroidota</taxon>
        <taxon>Chitinophagia</taxon>
        <taxon>Chitinophagales</taxon>
        <taxon>Chitinophagaceae</taxon>
        <taxon>Chitinophaga</taxon>
    </lineage>
</organism>
<dbReference type="STRING" id="408074.SAMN05660909_05058"/>
<accession>A0A1H4G8S0</accession>
<protein>
    <submittedName>
        <fullName evidence="2">Type I phosphodiesterase / nucleotide pyrophosphatase</fullName>
    </submittedName>
</protein>
<name>A0A1H4G8S0_9BACT</name>
<feature type="domain" description="DUF4983" evidence="1">
    <location>
        <begin position="487"/>
        <end position="575"/>
    </location>
</feature>
<dbReference type="Proteomes" id="UP000199656">
    <property type="component" value="Unassembled WGS sequence"/>
</dbReference>
<dbReference type="InterPro" id="IPR013320">
    <property type="entry name" value="ConA-like_dom_sf"/>
</dbReference>
<dbReference type="GO" id="GO:0004553">
    <property type="term" value="F:hydrolase activity, hydrolyzing O-glycosyl compounds"/>
    <property type="evidence" value="ECO:0007669"/>
    <property type="project" value="UniProtKB-ARBA"/>
</dbReference>
<dbReference type="EMBL" id="FNRL01000034">
    <property type="protein sequence ID" value="SEB06016.1"/>
    <property type="molecule type" value="Genomic_DNA"/>
</dbReference>
<sequence length="585" mass="64221">MQKYNWKQKGRWLLLLALAPVMWLACNKGFERVLPPGENSDTTSAVSKRPKVLMVVLDGARGQSVRDLNSINISALTEHAIYSWNAISDADINGYTTWADILTGVTKDKHSVYGTDLTNTNLNNFPVFFKYIKQRQPSTRIAAYTTVGEIGSKLITDADDNRAFINDDDAATEAALGELKNDSAGIVMIQYSDMNTKGKQFGFDLSVPQYRAALEKADDNLGALLSAVRQRKTYKQEKWLVVVMSSHGGPFAIAPEEDDHTILSNPNVNNFILFYTEDYLPSFIDKPYTGNRYAGKGLHLSGDAANAVYATIDNSRNYDIDEKSGLTIELKIKVMPGVNGDYTYSNTAILSKRASLDAGEIGWAIVLNQKGWQVNVGRNAPGKTDNVVVNGADISDGNWHDVAAVIVTDSASGARTLKTYTDGKPNNSGDLTGSGNLNSTAPLRLGYLPYAGSYPAPDAYVTEVKIFLEDATDQNIADYACQTSMPTSHPLYTKLLGYWPARDGQGASLKDQSTLLTDFTVHGSFSWINFDNLICPASPNNIAQTMPQSIDVSRQVMDWMQVAIDPAWNLDGKVWTTRYVSMINN</sequence>
<dbReference type="Gene3D" id="3.40.720.10">
    <property type="entry name" value="Alkaline Phosphatase, subunit A"/>
    <property type="match status" value="1"/>
</dbReference>
<dbReference type="SUPFAM" id="SSF53649">
    <property type="entry name" value="Alkaline phosphatase-like"/>
    <property type="match status" value="1"/>
</dbReference>
<proteinExistence type="predicted"/>
<evidence type="ECO:0000259" key="1">
    <source>
        <dbReference type="Pfam" id="PF16356"/>
    </source>
</evidence>
<dbReference type="SUPFAM" id="SSF49899">
    <property type="entry name" value="Concanavalin A-like lectins/glucanases"/>
    <property type="match status" value="1"/>
</dbReference>
<dbReference type="Pfam" id="PF13385">
    <property type="entry name" value="Laminin_G_3"/>
    <property type="match status" value="1"/>
</dbReference>
<dbReference type="GO" id="GO:0005975">
    <property type="term" value="P:carbohydrate metabolic process"/>
    <property type="evidence" value="ECO:0007669"/>
    <property type="project" value="UniProtKB-ARBA"/>
</dbReference>
<evidence type="ECO:0000313" key="2">
    <source>
        <dbReference type="EMBL" id="SEB06016.1"/>
    </source>
</evidence>
<dbReference type="PROSITE" id="PS51257">
    <property type="entry name" value="PROKAR_LIPOPROTEIN"/>
    <property type="match status" value="1"/>
</dbReference>
<dbReference type="Pfam" id="PF16356">
    <property type="entry name" value="DUF4983"/>
    <property type="match status" value="1"/>
</dbReference>
<evidence type="ECO:0000313" key="3">
    <source>
        <dbReference type="Proteomes" id="UP000199656"/>
    </source>
</evidence>
<reference evidence="3" key="1">
    <citation type="submission" date="2016-10" db="EMBL/GenBank/DDBJ databases">
        <authorList>
            <person name="Varghese N."/>
            <person name="Submissions S."/>
        </authorList>
    </citation>
    <scope>NUCLEOTIDE SEQUENCE [LARGE SCALE GENOMIC DNA]</scope>
    <source>
        <strain evidence="3">DSM 23920</strain>
    </source>
</reference>
<dbReference type="Pfam" id="PF01663">
    <property type="entry name" value="Phosphodiest"/>
    <property type="match status" value="1"/>
</dbReference>
<dbReference type="InterPro" id="IPR002591">
    <property type="entry name" value="Phosphodiest/P_Trfase"/>
</dbReference>
<dbReference type="InterPro" id="IPR017850">
    <property type="entry name" value="Alkaline_phosphatase_core_sf"/>
</dbReference>
<dbReference type="Gene3D" id="2.60.120.200">
    <property type="match status" value="1"/>
</dbReference>
<keyword evidence="3" id="KW-1185">Reference proteome</keyword>
<dbReference type="InterPro" id="IPR032309">
    <property type="entry name" value="DUF4983"/>
</dbReference>
<gene>
    <name evidence="2" type="ORF">SAMN05660909_05058</name>
</gene>
<dbReference type="AlphaFoldDB" id="A0A1H4G8S0"/>
<dbReference type="RefSeq" id="WP_168927986.1">
    <property type="nucleotide sequence ID" value="NZ_BKAT01000056.1"/>
</dbReference>